<dbReference type="RefSeq" id="WP_203679027.1">
    <property type="nucleotide sequence ID" value="NZ_BOMW01000021.1"/>
</dbReference>
<proteinExistence type="predicted"/>
<organism evidence="1 2">
    <name type="scientific">Actinoplanes siamensis</name>
    <dbReference type="NCBI Taxonomy" id="1223317"/>
    <lineage>
        <taxon>Bacteria</taxon>
        <taxon>Bacillati</taxon>
        <taxon>Actinomycetota</taxon>
        <taxon>Actinomycetes</taxon>
        <taxon>Micromonosporales</taxon>
        <taxon>Micromonosporaceae</taxon>
        <taxon>Actinoplanes</taxon>
    </lineage>
</organism>
<protein>
    <submittedName>
        <fullName evidence="1">Uncharacterized protein</fullName>
    </submittedName>
</protein>
<accession>A0A919TJ41</accession>
<evidence type="ECO:0000313" key="1">
    <source>
        <dbReference type="EMBL" id="GIF04896.1"/>
    </source>
</evidence>
<dbReference type="Proteomes" id="UP000629619">
    <property type="component" value="Unassembled WGS sequence"/>
</dbReference>
<sequence length="274" mass="28538">MKPPANWPNISDYWPDTPVVRRRRRPALLTGLLALFVIGGSVVLARPLADAEIRQRASGPVIIPPESPQAVISLQPSPPAPRPLPTTPVRASPLRGRFEVVTGLTDLVVRTARLDDADFRVSGPAEGAFTGGVLRVSARPGDAGPVEVLLSDRRIWQLRTGAGTRSVALDLSAGAVNRIDLNGGAERIDMTLGRLSGTVPIRMAGGVSIWRIVTAVQVPVRVQVASGAGDVALYGQHSDGTAAGTTVRSGDLDAAPGLDIVAAGGLGTLEVTRS</sequence>
<reference evidence="1" key="1">
    <citation type="submission" date="2021-01" db="EMBL/GenBank/DDBJ databases">
        <title>Whole genome shotgun sequence of Actinoplanes siamensis NBRC 109076.</title>
        <authorList>
            <person name="Komaki H."/>
            <person name="Tamura T."/>
        </authorList>
    </citation>
    <scope>NUCLEOTIDE SEQUENCE</scope>
    <source>
        <strain evidence="1">NBRC 109076</strain>
    </source>
</reference>
<name>A0A919TJ41_9ACTN</name>
<comment type="caution">
    <text evidence="1">The sequence shown here is derived from an EMBL/GenBank/DDBJ whole genome shotgun (WGS) entry which is preliminary data.</text>
</comment>
<keyword evidence="2" id="KW-1185">Reference proteome</keyword>
<dbReference type="EMBL" id="BOMW01000021">
    <property type="protein sequence ID" value="GIF04896.1"/>
    <property type="molecule type" value="Genomic_DNA"/>
</dbReference>
<gene>
    <name evidence="1" type="ORF">Asi03nite_24340</name>
</gene>
<evidence type="ECO:0000313" key="2">
    <source>
        <dbReference type="Proteomes" id="UP000629619"/>
    </source>
</evidence>
<dbReference type="AlphaFoldDB" id="A0A919TJ41"/>